<organism evidence="2 3">
    <name type="scientific">Nocardia alba</name>
    <dbReference type="NCBI Taxonomy" id="225051"/>
    <lineage>
        <taxon>Bacteria</taxon>
        <taxon>Bacillati</taxon>
        <taxon>Actinomycetota</taxon>
        <taxon>Actinomycetes</taxon>
        <taxon>Mycobacteriales</taxon>
        <taxon>Nocardiaceae</taxon>
        <taxon>Nocardia</taxon>
    </lineage>
</organism>
<accession>A0A4R1FY32</accession>
<proteinExistence type="predicted"/>
<dbReference type="AlphaFoldDB" id="A0A4R1FY32"/>
<feature type="region of interest" description="Disordered" evidence="1">
    <location>
        <begin position="15"/>
        <end position="44"/>
    </location>
</feature>
<gene>
    <name evidence="2" type="ORF">DFR71_3807</name>
</gene>
<dbReference type="Proteomes" id="UP000294856">
    <property type="component" value="Unassembled WGS sequence"/>
</dbReference>
<dbReference type="EMBL" id="SMFR01000002">
    <property type="protein sequence ID" value="TCJ97758.1"/>
    <property type="molecule type" value="Genomic_DNA"/>
</dbReference>
<evidence type="ECO:0000256" key="1">
    <source>
        <dbReference type="SAM" id="MobiDB-lite"/>
    </source>
</evidence>
<dbReference type="RefSeq" id="WP_243654939.1">
    <property type="nucleotide sequence ID" value="NZ_SMFR01000002.1"/>
</dbReference>
<sequence>MYDRDIEPDAWDAWLPFDGFATDDPEPPETGTDSAGPAGETDEGEFVEGRFDAYTVDEAALRGGAITVRTTDSGLPLSVRVHADQLRRSPADLAADLLVLCRQAADRAGLRRRAYLADLGVPPDALDLLGLPVLAQVEQAELGYEADHDYEPRSWLDRA</sequence>
<evidence type="ECO:0000313" key="2">
    <source>
        <dbReference type="EMBL" id="TCJ97758.1"/>
    </source>
</evidence>
<name>A0A4R1FY32_9NOCA</name>
<comment type="caution">
    <text evidence="2">The sequence shown here is derived from an EMBL/GenBank/DDBJ whole genome shotgun (WGS) entry which is preliminary data.</text>
</comment>
<dbReference type="STRING" id="1210063.GCA_001612665_01464"/>
<protein>
    <submittedName>
        <fullName evidence="2">Uncharacterized protein</fullName>
    </submittedName>
</protein>
<reference evidence="2 3" key="1">
    <citation type="submission" date="2019-03" db="EMBL/GenBank/DDBJ databases">
        <title>Genomic Encyclopedia of Type Strains, Phase IV (KMG-IV): sequencing the most valuable type-strain genomes for metagenomic binning, comparative biology and taxonomic classification.</title>
        <authorList>
            <person name="Goeker M."/>
        </authorList>
    </citation>
    <scope>NUCLEOTIDE SEQUENCE [LARGE SCALE GENOMIC DNA]</scope>
    <source>
        <strain evidence="2 3">DSM 44684</strain>
    </source>
</reference>
<keyword evidence="3" id="KW-1185">Reference proteome</keyword>
<evidence type="ECO:0000313" key="3">
    <source>
        <dbReference type="Proteomes" id="UP000294856"/>
    </source>
</evidence>